<protein>
    <recommendedName>
        <fullName evidence="10">Peptidase S53 domain-containing protein</fullName>
    </recommendedName>
</protein>
<dbReference type="Pfam" id="PF09286">
    <property type="entry name" value="Pro-kuma_activ"/>
    <property type="match status" value="1"/>
</dbReference>
<reference evidence="11" key="3">
    <citation type="submission" date="2010-09" db="EMBL/GenBank/DDBJ databases">
        <title>Annotation of Gaeumannomyces graminis var. tritici R3-111a-1.</title>
        <authorList>
            <consortium name="The Broad Institute Genome Sequencing Platform"/>
            <person name="Ma L.-J."/>
            <person name="Dead R."/>
            <person name="Young S.K."/>
            <person name="Zeng Q."/>
            <person name="Gargeya S."/>
            <person name="Fitzgerald M."/>
            <person name="Haas B."/>
            <person name="Abouelleil A."/>
            <person name="Alvarado L."/>
            <person name="Arachchi H.M."/>
            <person name="Berlin A."/>
            <person name="Brown A."/>
            <person name="Chapman S.B."/>
            <person name="Chen Z."/>
            <person name="Dunbar C."/>
            <person name="Freedman E."/>
            <person name="Gearin G."/>
            <person name="Gellesch M."/>
            <person name="Goldberg J."/>
            <person name="Griggs A."/>
            <person name="Gujja S."/>
            <person name="Heiman D."/>
            <person name="Howarth C."/>
            <person name="Larson L."/>
            <person name="Lui A."/>
            <person name="MacDonald P.J.P."/>
            <person name="Mehta T."/>
            <person name="Montmayeur A."/>
            <person name="Murphy C."/>
            <person name="Neiman D."/>
            <person name="Pearson M."/>
            <person name="Priest M."/>
            <person name="Roberts A."/>
            <person name="Saif S."/>
            <person name="Shea T."/>
            <person name="Shenoy N."/>
            <person name="Sisk P."/>
            <person name="Stolte C."/>
            <person name="Sykes S."/>
            <person name="Yandava C."/>
            <person name="Wortman J."/>
            <person name="Nusbaum C."/>
            <person name="Birren B."/>
        </authorList>
    </citation>
    <scope>NUCLEOTIDE SEQUENCE</scope>
    <source>
        <strain evidence="11">R3-111a-1</strain>
    </source>
</reference>
<evidence type="ECO:0000313" key="12">
    <source>
        <dbReference type="EnsemblFungi" id="EJT70735"/>
    </source>
</evidence>
<dbReference type="Proteomes" id="UP000006039">
    <property type="component" value="Unassembled WGS sequence"/>
</dbReference>
<dbReference type="GO" id="GO:0006508">
    <property type="term" value="P:proteolysis"/>
    <property type="evidence" value="ECO:0007669"/>
    <property type="project" value="UniProtKB-KW"/>
</dbReference>
<dbReference type="GO" id="GO:0046872">
    <property type="term" value="F:metal ion binding"/>
    <property type="evidence" value="ECO:0007669"/>
    <property type="project" value="UniProtKB-UniRule"/>
</dbReference>
<dbReference type="InterPro" id="IPR036852">
    <property type="entry name" value="Peptidase_S8/S53_dom_sf"/>
</dbReference>
<evidence type="ECO:0000256" key="2">
    <source>
        <dbReference type="ARBA" id="ARBA00022670"/>
    </source>
</evidence>
<reference evidence="12" key="4">
    <citation type="journal article" date="2015" name="G3 (Bethesda)">
        <title>Genome sequences of three phytopathogenic species of the Magnaporthaceae family of fungi.</title>
        <authorList>
            <person name="Okagaki L.H."/>
            <person name="Nunes C.C."/>
            <person name="Sailsbery J."/>
            <person name="Clay B."/>
            <person name="Brown D."/>
            <person name="John T."/>
            <person name="Oh Y."/>
            <person name="Young N."/>
            <person name="Fitzgerald M."/>
            <person name="Haas B.J."/>
            <person name="Zeng Q."/>
            <person name="Young S."/>
            <person name="Adiconis X."/>
            <person name="Fan L."/>
            <person name="Levin J.Z."/>
            <person name="Mitchell T.K."/>
            <person name="Okubara P.A."/>
            <person name="Farman M.L."/>
            <person name="Kohn L.M."/>
            <person name="Birren B."/>
            <person name="Ma L.-J."/>
            <person name="Dean R.A."/>
        </authorList>
    </citation>
    <scope>NUCLEOTIDE SEQUENCE</scope>
    <source>
        <strain evidence="12">R3-111a-1</strain>
    </source>
</reference>
<feature type="binding site" evidence="8">
    <location>
        <position position="557"/>
    </location>
    <ligand>
        <name>Ca(2+)</name>
        <dbReference type="ChEBI" id="CHEBI:29108"/>
    </ligand>
</feature>
<evidence type="ECO:0000256" key="9">
    <source>
        <dbReference type="SAM" id="MobiDB-lite"/>
    </source>
</evidence>
<dbReference type="PANTHER" id="PTHR14218:SF19">
    <property type="entry name" value="SERINE PROTEASE AORO, PUTATIVE (AFU_ORTHOLOGUE AFUA_6G10250)-RELATED"/>
    <property type="match status" value="1"/>
</dbReference>
<dbReference type="OrthoDB" id="409122at2759"/>
<dbReference type="GO" id="GO:0005576">
    <property type="term" value="C:extracellular region"/>
    <property type="evidence" value="ECO:0007669"/>
    <property type="project" value="UniProtKB-SubCell"/>
</dbReference>
<dbReference type="SUPFAM" id="SSF52743">
    <property type="entry name" value="Subtilisin-like"/>
    <property type="match status" value="1"/>
</dbReference>
<feature type="binding site" evidence="8">
    <location>
        <position position="538"/>
    </location>
    <ligand>
        <name>Ca(2+)</name>
        <dbReference type="ChEBI" id="CHEBI:29108"/>
    </ligand>
</feature>
<dbReference type="SMART" id="SM00944">
    <property type="entry name" value="Pro-kuma_activ"/>
    <property type="match status" value="1"/>
</dbReference>
<proteinExistence type="predicted"/>
<keyword evidence="6 8" id="KW-0106">Calcium</keyword>
<dbReference type="SUPFAM" id="SSF54897">
    <property type="entry name" value="Protease propeptides/inhibitors"/>
    <property type="match status" value="1"/>
</dbReference>
<reference evidence="12" key="5">
    <citation type="submission" date="2018-04" db="UniProtKB">
        <authorList>
            <consortium name="EnsemblFungi"/>
        </authorList>
    </citation>
    <scope>IDENTIFICATION</scope>
    <source>
        <strain evidence="12">R3-111a-1</strain>
    </source>
</reference>
<keyword evidence="7" id="KW-0865">Zymogen</keyword>
<dbReference type="Gene3D" id="3.40.50.200">
    <property type="entry name" value="Peptidase S8/S53 domain"/>
    <property type="match status" value="2"/>
</dbReference>
<dbReference type="AlphaFoldDB" id="J3PE35"/>
<dbReference type="CDD" id="cd04056">
    <property type="entry name" value="Peptidases_S53"/>
    <property type="match status" value="1"/>
</dbReference>
<dbReference type="CDD" id="cd11377">
    <property type="entry name" value="Pro-peptidase_S53"/>
    <property type="match status" value="1"/>
</dbReference>
<dbReference type="HOGENOM" id="CLU_013783_4_0_1"/>
<evidence type="ECO:0000256" key="4">
    <source>
        <dbReference type="ARBA" id="ARBA00022801"/>
    </source>
</evidence>
<evidence type="ECO:0000259" key="10">
    <source>
        <dbReference type="PROSITE" id="PS51695"/>
    </source>
</evidence>
<evidence type="ECO:0000256" key="8">
    <source>
        <dbReference type="PROSITE-ProRule" id="PRU01032"/>
    </source>
</evidence>
<evidence type="ECO:0000256" key="7">
    <source>
        <dbReference type="ARBA" id="ARBA00023145"/>
    </source>
</evidence>
<evidence type="ECO:0000256" key="3">
    <source>
        <dbReference type="ARBA" id="ARBA00022723"/>
    </source>
</evidence>
<accession>J3PE35</accession>
<dbReference type="InterPro" id="IPR050819">
    <property type="entry name" value="Tripeptidyl-peptidase_I"/>
</dbReference>
<dbReference type="GO" id="GO:0008240">
    <property type="term" value="F:tripeptidyl-peptidase activity"/>
    <property type="evidence" value="ECO:0007669"/>
    <property type="project" value="TreeGrafter"/>
</dbReference>
<comment type="cofactor">
    <cofactor evidence="8">
        <name>Ca(2+)</name>
        <dbReference type="ChEBI" id="CHEBI:29108"/>
    </cofactor>
    <text evidence="8">Binds 1 Ca(2+) ion per subunit.</text>
</comment>
<reference evidence="11" key="2">
    <citation type="submission" date="2010-07" db="EMBL/GenBank/DDBJ databases">
        <authorList>
            <consortium name="The Broad Institute Genome Sequencing Platform"/>
            <consortium name="Broad Institute Genome Sequencing Center for Infectious Disease"/>
            <person name="Ma L.-J."/>
            <person name="Dead R."/>
            <person name="Young S."/>
            <person name="Zeng Q."/>
            <person name="Koehrsen M."/>
            <person name="Alvarado L."/>
            <person name="Berlin A."/>
            <person name="Chapman S.B."/>
            <person name="Chen Z."/>
            <person name="Freedman E."/>
            <person name="Gellesch M."/>
            <person name="Goldberg J."/>
            <person name="Griggs A."/>
            <person name="Gujja S."/>
            <person name="Heilman E.R."/>
            <person name="Heiman D."/>
            <person name="Hepburn T."/>
            <person name="Howarth C."/>
            <person name="Jen D."/>
            <person name="Larson L."/>
            <person name="Mehta T."/>
            <person name="Neiman D."/>
            <person name="Pearson M."/>
            <person name="Roberts A."/>
            <person name="Saif S."/>
            <person name="Shea T."/>
            <person name="Shenoy N."/>
            <person name="Sisk P."/>
            <person name="Stolte C."/>
            <person name="Sykes S."/>
            <person name="Walk T."/>
            <person name="White J."/>
            <person name="Yandava C."/>
            <person name="Haas B."/>
            <person name="Nusbaum C."/>
            <person name="Birren B."/>
        </authorList>
    </citation>
    <scope>NUCLEOTIDE SEQUENCE</scope>
    <source>
        <strain evidence="11">R3-111a-1</strain>
    </source>
</reference>
<comment type="subcellular location">
    <subcellularLocation>
        <location evidence="1">Secreted</location>
        <location evidence="1">Extracellular space</location>
    </subcellularLocation>
</comment>
<evidence type="ECO:0000256" key="5">
    <source>
        <dbReference type="ARBA" id="ARBA00022825"/>
    </source>
</evidence>
<evidence type="ECO:0000256" key="1">
    <source>
        <dbReference type="ARBA" id="ARBA00004239"/>
    </source>
</evidence>
<dbReference type="EnsemblFungi" id="EJT70735">
    <property type="protein sequence ID" value="EJT70735"/>
    <property type="gene ID" value="GGTG_11758"/>
</dbReference>
<keyword evidence="3 8" id="KW-0479">Metal-binding</keyword>
<dbReference type="STRING" id="644352.J3PE35"/>
<dbReference type="InterPro" id="IPR030400">
    <property type="entry name" value="Sedolisin_dom"/>
</dbReference>
<dbReference type="RefSeq" id="XP_009227913.1">
    <property type="nucleotide sequence ID" value="XM_009229649.1"/>
</dbReference>
<dbReference type="GO" id="GO:0004252">
    <property type="term" value="F:serine-type endopeptidase activity"/>
    <property type="evidence" value="ECO:0007669"/>
    <property type="project" value="InterPro"/>
</dbReference>
<feature type="region of interest" description="Disordered" evidence="9">
    <location>
        <begin position="280"/>
        <end position="301"/>
    </location>
</feature>
<name>J3PE35_GAET3</name>
<dbReference type="EMBL" id="GL385401">
    <property type="protein sequence ID" value="EJT70735.1"/>
    <property type="molecule type" value="Genomic_DNA"/>
</dbReference>
<feature type="binding site" evidence="8">
    <location>
        <position position="559"/>
    </location>
    <ligand>
        <name>Ca(2+)</name>
        <dbReference type="ChEBI" id="CHEBI:29108"/>
    </ligand>
</feature>
<gene>
    <name evidence="12" type="primary">20352216</name>
    <name evidence="11" type="ORF">GGTG_11758</name>
</gene>
<comment type="caution">
    <text evidence="8">Lacks conserved residue(s) required for the propagation of feature annotation.</text>
</comment>
<dbReference type="VEuPathDB" id="FungiDB:GGTG_11758"/>
<organism evidence="11">
    <name type="scientific">Gaeumannomyces tritici (strain R3-111a-1)</name>
    <name type="common">Wheat and barley take-all root rot fungus</name>
    <name type="synonym">Gaeumannomyces graminis var. tritici</name>
    <dbReference type="NCBI Taxonomy" id="644352"/>
    <lineage>
        <taxon>Eukaryota</taxon>
        <taxon>Fungi</taxon>
        <taxon>Dikarya</taxon>
        <taxon>Ascomycota</taxon>
        <taxon>Pezizomycotina</taxon>
        <taxon>Sordariomycetes</taxon>
        <taxon>Sordariomycetidae</taxon>
        <taxon>Magnaporthales</taxon>
        <taxon>Magnaporthaceae</taxon>
        <taxon>Gaeumannomyces</taxon>
    </lineage>
</organism>
<dbReference type="eggNOG" id="ENOG502QZ4I">
    <property type="taxonomic scope" value="Eukaryota"/>
</dbReference>
<evidence type="ECO:0000313" key="11">
    <source>
        <dbReference type="EMBL" id="EJT70735.1"/>
    </source>
</evidence>
<evidence type="ECO:0000313" key="13">
    <source>
        <dbReference type="Proteomes" id="UP000006039"/>
    </source>
</evidence>
<keyword evidence="2" id="KW-0645">Protease</keyword>
<reference evidence="13" key="1">
    <citation type="submission" date="2010-07" db="EMBL/GenBank/DDBJ databases">
        <title>The genome sequence of Gaeumannomyces graminis var. tritici strain R3-111a-1.</title>
        <authorList>
            <consortium name="The Broad Institute Genome Sequencing Platform"/>
            <person name="Ma L.-J."/>
            <person name="Dead R."/>
            <person name="Young S."/>
            <person name="Zeng Q."/>
            <person name="Koehrsen M."/>
            <person name="Alvarado L."/>
            <person name="Berlin A."/>
            <person name="Chapman S.B."/>
            <person name="Chen Z."/>
            <person name="Freedman E."/>
            <person name="Gellesch M."/>
            <person name="Goldberg J."/>
            <person name="Griggs A."/>
            <person name="Gujja S."/>
            <person name="Heilman E.R."/>
            <person name="Heiman D."/>
            <person name="Hepburn T."/>
            <person name="Howarth C."/>
            <person name="Jen D."/>
            <person name="Larson L."/>
            <person name="Mehta T."/>
            <person name="Neiman D."/>
            <person name="Pearson M."/>
            <person name="Roberts A."/>
            <person name="Saif S."/>
            <person name="Shea T."/>
            <person name="Shenoy N."/>
            <person name="Sisk P."/>
            <person name="Stolte C."/>
            <person name="Sykes S."/>
            <person name="Walk T."/>
            <person name="White J."/>
            <person name="Yandava C."/>
            <person name="Haas B."/>
            <person name="Nusbaum C."/>
            <person name="Birren B."/>
        </authorList>
    </citation>
    <scope>NUCLEOTIDE SEQUENCE [LARGE SCALE GENOMIC DNA]</scope>
    <source>
        <strain evidence="13">R3-111a-1</strain>
    </source>
</reference>
<feature type="domain" description="Peptidase S53" evidence="10">
    <location>
        <begin position="112"/>
        <end position="579"/>
    </location>
</feature>
<keyword evidence="13" id="KW-1185">Reference proteome</keyword>
<feature type="binding site" evidence="8">
    <location>
        <position position="539"/>
    </location>
    <ligand>
        <name>Ca(2+)</name>
        <dbReference type="ChEBI" id="CHEBI:29108"/>
    </ligand>
</feature>
<keyword evidence="4" id="KW-0378">Hydrolase</keyword>
<evidence type="ECO:0000256" key="6">
    <source>
        <dbReference type="ARBA" id="ARBA00022837"/>
    </source>
</evidence>
<dbReference type="PROSITE" id="PS51695">
    <property type="entry name" value="SEDOLISIN"/>
    <property type="match status" value="1"/>
</dbReference>
<dbReference type="GeneID" id="20352216"/>
<sequence length="580" mass="61832">MRSHLQRAEVINYDACPDRSRSGFHRSSALHKHASAILGFLAAALAAASLAASAPAGNERSHDITSAAGPAPPTSHVLHEVAPPARGTWRRHSRLDGRATLSMRVGLTQRNLERAAEFMAAVSHPSSPEYGRHWNAELVVETFAPERHRVEAVLRWLEEDGGIARGRVRLSSGRNWLAFEATAGEAEALLRTEYHVYSHAGHGARHVACEGYHLPEHMVEHVDIVTPTVHFDGRVREGRMGKRVALSGEGHAKLLLSRQDTEAGTAATATAWPVLADTQGKKEGRPGLLGKPNSGFHPKRDDMVDGSNLVLELSSCDAMITPQCLRALCSLPPGETAVGGNTLGVIEYSPQAFLQEDMDMCECCGFDGGGSKDPNVDGQYPPRVGCGTPAITNVLSTSYGYNEADLGDKYEQRQCLEYMKLGLRGVSVVFSSGDSGVAGNGNMCVDPITGAYVEGTANSTSGIFNPSFPSTCPWVTSVGAAQVLNGSTVHTPESACETSAPAFASMLTLINEKRMAAGKSAVGFVNAVLYEHPEALNDITSGKNPGRGTEGFEAVQGWDPVTGLGTPNYHKMLELFMGLP</sequence>
<dbReference type="PANTHER" id="PTHR14218">
    <property type="entry name" value="PROTEASE S8 TRIPEPTIDYL PEPTIDASE I CLN2"/>
    <property type="match status" value="1"/>
</dbReference>
<dbReference type="InterPro" id="IPR015366">
    <property type="entry name" value="S53_propep"/>
</dbReference>
<keyword evidence="5" id="KW-0720">Serine protease</keyword>